<dbReference type="EC" id="1.8.4.11" evidence="2"/>
<reference evidence="9 10" key="1">
    <citation type="journal article" date="2016" name="Proc. Natl. Acad. Sci. U.S.A.">
        <title>Comparative genomics of biotechnologically important yeasts.</title>
        <authorList>
            <person name="Riley R."/>
            <person name="Haridas S."/>
            <person name="Wolfe K.H."/>
            <person name="Lopes M.R."/>
            <person name="Hittinger C.T."/>
            <person name="Goeker M."/>
            <person name="Salamov A.A."/>
            <person name="Wisecaver J.H."/>
            <person name="Long T.M."/>
            <person name="Calvey C.H."/>
            <person name="Aerts A.L."/>
            <person name="Barry K.W."/>
            <person name="Choi C."/>
            <person name="Clum A."/>
            <person name="Coughlan A.Y."/>
            <person name="Deshpande S."/>
            <person name="Douglass A.P."/>
            <person name="Hanson S.J."/>
            <person name="Klenk H.-P."/>
            <person name="LaButti K.M."/>
            <person name="Lapidus A."/>
            <person name="Lindquist E.A."/>
            <person name="Lipzen A.M."/>
            <person name="Meier-Kolthoff J.P."/>
            <person name="Ohm R.A."/>
            <person name="Otillar R.P."/>
            <person name="Pangilinan J.L."/>
            <person name="Peng Y."/>
            <person name="Rokas A."/>
            <person name="Rosa C.A."/>
            <person name="Scheuner C."/>
            <person name="Sibirny A.A."/>
            <person name="Slot J.C."/>
            <person name="Stielow J.B."/>
            <person name="Sun H."/>
            <person name="Kurtzman C.P."/>
            <person name="Blackwell M."/>
            <person name="Grigoriev I.V."/>
            <person name="Jeffries T.W."/>
        </authorList>
    </citation>
    <scope>NUCLEOTIDE SEQUENCE [LARGE SCALE GENOMIC DNA]</scope>
    <source>
        <strain evidence="10">ATCC 58044 / CBS 1984 / NCYC 433 / NRRL Y-366-8</strain>
    </source>
</reference>
<dbReference type="InterPro" id="IPR050162">
    <property type="entry name" value="MsrA_MetSO_reductase"/>
</dbReference>
<dbReference type="AlphaFoldDB" id="A0A1E3P169"/>
<evidence type="ECO:0000256" key="6">
    <source>
        <dbReference type="ARBA" id="ARBA00047806"/>
    </source>
</evidence>
<dbReference type="STRING" id="683960.A0A1E3P169"/>
<evidence type="ECO:0000256" key="3">
    <source>
        <dbReference type="ARBA" id="ARBA00023002"/>
    </source>
</evidence>
<comment type="catalytic activity">
    <reaction evidence="6">
        <text>L-methionyl-[protein] + [thioredoxin]-disulfide + H2O = L-methionyl-(S)-S-oxide-[protein] + [thioredoxin]-dithiol</text>
        <dbReference type="Rhea" id="RHEA:14217"/>
        <dbReference type="Rhea" id="RHEA-COMP:10698"/>
        <dbReference type="Rhea" id="RHEA-COMP:10700"/>
        <dbReference type="Rhea" id="RHEA-COMP:12313"/>
        <dbReference type="Rhea" id="RHEA-COMP:12315"/>
        <dbReference type="ChEBI" id="CHEBI:15377"/>
        <dbReference type="ChEBI" id="CHEBI:16044"/>
        <dbReference type="ChEBI" id="CHEBI:29950"/>
        <dbReference type="ChEBI" id="CHEBI:44120"/>
        <dbReference type="ChEBI" id="CHEBI:50058"/>
        <dbReference type="EC" id="1.8.4.11"/>
    </reaction>
</comment>
<gene>
    <name evidence="9" type="ORF">WICANDRAFT_79751</name>
</gene>
<accession>A0A1E3P169</accession>
<feature type="domain" description="Peptide methionine sulphoxide reductase MsrA" evidence="8">
    <location>
        <begin position="18"/>
        <end position="166"/>
    </location>
</feature>
<proteinExistence type="inferred from homology"/>
<dbReference type="GeneID" id="30202189"/>
<evidence type="ECO:0000256" key="7">
    <source>
        <dbReference type="ARBA" id="ARBA00048782"/>
    </source>
</evidence>
<evidence type="ECO:0000256" key="4">
    <source>
        <dbReference type="ARBA" id="ARBA00030273"/>
    </source>
</evidence>
<dbReference type="InterPro" id="IPR036509">
    <property type="entry name" value="Met_Sox_Rdtase_MsrA_sf"/>
</dbReference>
<keyword evidence="3" id="KW-0560">Oxidoreductase</keyword>
<dbReference type="EMBL" id="KV454211">
    <property type="protein sequence ID" value="ODQ59229.1"/>
    <property type="molecule type" value="Genomic_DNA"/>
</dbReference>
<organism evidence="9 10">
    <name type="scientific">Wickerhamomyces anomalus (strain ATCC 58044 / CBS 1984 / NCYC 433 / NRRL Y-366-8)</name>
    <name type="common">Yeast</name>
    <name type="synonym">Hansenula anomala</name>
    <dbReference type="NCBI Taxonomy" id="683960"/>
    <lineage>
        <taxon>Eukaryota</taxon>
        <taxon>Fungi</taxon>
        <taxon>Dikarya</taxon>
        <taxon>Ascomycota</taxon>
        <taxon>Saccharomycotina</taxon>
        <taxon>Saccharomycetes</taxon>
        <taxon>Phaffomycetales</taxon>
        <taxon>Wickerhamomycetaceae</taxon>
        <taxon>Wickerhamomyces</taxon>
    </lineage>
</organism>
<comment type="similarity">
    <text evidence="1">Belongs to the MsrA Met sulfoxide reductase family.</text>
</comment>
<dbReference type="NCBIfam" id="TIGR00401">
    <property type="entry name" value="msrA"/>
    <property type="match status" value="1"/>
</dbReference>
<dbReference type="RefSeq" id="XP_019038436.1">
    <property type="nucleotide sequence ID" value="XM_019184943.1"/>
</dbReference>
<evidence type="ECO:0000256" key="2">
    <source>
        <dbReference type="ARBA" id="ARBA00012502"/>
    </source>
</evidence>
<dbReference type="SUPFAM" id="SSF55068">
    <property type="entry name" value="Peptide methionine sulfoxide reductase"/>
    <property type="match status" value="1"/>
</dbReference>
<dbReference type="Gene3D" id="3.30.1060.10">
    <property type="entry name" value="Peptide methionine sulphoxide reductase MsrA"/>
    <property type="match status" value="1"/>
</dbReference>
<dbReference type="HAMAP" id="MF_01401">
    <property type="entry name" value="MsrA"/>
    <property type="match status" value="1"/>
</dbReference>
<dbReference type="GO" id="GO:0034599">
    <property type="term" value="P:cellular response to oxidative stress"/>
    <property type="evidence" value="ECO:0007669"/>
    <property type="project" value="TreeGrafter"/>
</dbReference>
<dbReference type="GO" id="GO:0008113">
    <property type="term" value="F:peptide-methionine (S)-S-oxide reductase activity"/>
    <property type="evidence" value="ECO:0007669"/>
    <property type="project" value="UniProtKB-EC"/>
</dbReference>
<dbReference type="PANTHER" id="PTHR42799">
    <property type="entry name" value="MITOCHONDRIAL PEPTIDE METHIONINE SULFOXIDE REDUCTASE"/>
    <property type="match status" value="1"/>
</dbReference>
<dbReference type="Proteomes" id="UP000094112">
    <property type="component" value="Unassembled WGS sequence"/>
</dbReference>
<sequence length="185" mass="21359">MSVISPTIKYDPSKNDIITFAGGCFWGTERLFKRFYGHGVDGLKVGYGIGQVDDKESLSYEQVCSGEADYAEVLQVSYHKGDQAILKSLCEFFFKVHDPTSLNSQGDDHGRQYRSAIFYHDESQIQVINNVIEEFQPKWDNKIVTVVEKIMKYFDAEDYHQDYSESDLANEKNWIPCETHFVREI</sequence>
<evidence type="ECO:0000256" key="5">
    <source>
        <dbReference type="ARBA" id="ARBA00030643"/>
    </source>
</evidence>
<protein>
    <recommendedName>
        <fullName evidence="2">peptide-methionine (S)-S-oxide reductase</fullName>
        <ecNumber evidence="2">1.8.4.11</ecNumber>
    </recommendedName>
    <alternativeName>
        <fullName evidence="5">Peptide-methionine (S)-S-oxide reductase</fullName>
    </alternativeName>
    <alternativeName>
        <fullName evidence="4">Protein-methionine-S-oxide reductase</fullName>
    </alternativeName>
</protein>
<name>A0A1E3P169_WICAA</name>
<dbReference type="PANTHER" id="PTHR42799:SF2">
    <property type="entry name" value="MITOCHONDRIAL PEPTIDE METHIONINE SULFOXIDE REDUCTASE"/>
    <property type="match status" value="1"/>
</dbReference>
<evidence type="ECO:0000256" key="1">
    <source>
        <dbReference type="ARBA" id="ARBA00005591"/>
    </source>
</evidence>
<dbReference type="InterPro" id="IPR002569">
    <property type="entry name" value="Met_Sox_Rdtase_MsrA_dom"/>
</dbReference>
<dbReference type="OrthoDB" id="77405at2759"/>
<comment type="catalytic activity">
    <reaction evidence="7">
        <text>[thioredoxin]-disulfide + L-methionine + H2O = L-methionine (S)-S-oxide + [thioredoxin]-dithiol</text>
        <dbReference type="Rhea" id="RHEA:19993"/>
        <dbReference type="Rhea" id="RHEA-COMP:10698"/>
        <dbReference type="Rhea" id="RHEA-COMP:10700"/>
        <dbReference type="ChEBI" id="CHEBI:15377"/>
        <dbReference type="ChEBI" id="CHEBI:29950"/>
        <dbReference type="ChEBI" id="CHEBI:50058"/>
        <dbReference type="ChEBI" id="CHEBI:57844"/>
        <dbReference type="ChEBI" id="CHEBI:58772"/>
        <dbReference type="EC" id="1.8.4.11"/>
    </reaction>
</comment>
<evidence type="ECO:0000259" key="8">
    <source>
        <dbReference type="Pfam" id="PF01625"/>
    </source>
</evidence>
<evidence type="ECO:0000313" key="9">
    <source>
        <dbReference type="EMBL" id="ODQ59229.1"/>
    </source>
</evidence>
<dbReference type="GO" id="GO:0005737">
    <property type="term" value="C:cytoplasm"/>
    <property type="evidence" value="ECO:0007669"/>
    <property type="project" value="TreeGrafter"/>
</dbReference>
<keyword evidence="10" id="KW-1185">Reference proteome</keyword>
<dbReference type="Pfam" id="PF01625">
    <property type="entry name" value="PMSR"/>
    <property type="match status" value="1"/>
</dbReference>
<evidence type="ECO:0000313" key="10">
    <source>
        <dbReference type="Proteomes" id="UP000094112"/>
    </source>
</evidence>